<evidence type="ECO:0000313" key="1">
    <source>
        <dbReference type="EnsemblMetazoa" id="XP_003245726.1"/>
    </source>
</evidence>
<proteinExistence type="predicted"/>
<dbReference type="OrthoDB" id="6644314at2759"/>
<protein>
    <submittedName>
        <fullName evidence="1">Uncharacterized protein</fullName>
    </submittedName>
</protein>
<keyword evidence="2" id="KW-1185">Reference proteome</keyword>
<dbReference type="AlphaFoldDB" id="A0A8R1WA82"/>
<dbReference type="RefSeq" id="XP_003245726.1">
    <property type="nucleotide sequence ID" value="XM_003245678.4"/>
</dbReference>
<dbReference type="KEGG" id="api:100571588"/>
<reference evidence="1" key="2">
    <citation type="submission" date="2022-06" db="UniProtKB">
        <authorList>
            <consortium name="EnsemblMetazoa"/>
        </authorList>
    </citation>
    <scope>IDENTIFICATION</scope>
</reference>
<dbReference type="EnsemblMetazoa" id="XM_003245678.4">
    <property type="protein sequence ID" value="XP_003245726.1"/>
    <property type="gene ID" value="LOC100571588"/>
</dbReference>
<reference evidence="2" key="1">
    <citation type="submission" date="2010-06" db="EMBL/GenBank/DDBJ databases">
        <authorList>
            <person name="Jiang H."/>
            <person name="Abraham K."/>
            <person name="Ali S."/>
            <person name="Alsbrooks S.L."/>
            <person name="Anim B.N."/>
            <person name="Anosike U.S."/>
            <person name="Attaway T."/>
            <person name="Bandaranaike D.P."/>
            <person name="Battles P.K."/>
            <person name="Bell S.N."/>
            <person name="Bell A.V."/>
            <person name="Beltran B."/>
            <person name="Bickham C."/>
            <person name="Bustamante Y."/>
            <person name="Caleb T."/>
            <person name="Canada A."/>
            <person name="Cardenas V."/>
            <person name="Carter K."/>
            <person name="Chacko J."/>
            <person name="Chandrabose M.N."/>
            <person name="Chavez D."/>
            <person name="Chavez A."/>
            <person name="Chen L."/>
            <person name="Chu H.-S."/>
            <person name="Claassen K.J."/>
            <person name="Cockrell R."/>
            <person name="Collins M."/>
            <person name="Cooper J.A."/>
            <person name="Cree A."/>
            <person name="Curry S.M."/>
            <person name="Da Y."/>
            <person name="Dao M.D."/>
            <person name="Das B."/>
            <person name="Davila M.-L."/>
            <person name="Davy-Carroll L."/>
            <person name="Denson S."/>
            <person name="Dinh H."/>
            <person name="Ebong V.E."/>
            <person name="Edwards J.R."/>
            <person name="Egan A."/>
            <person name="El-Daye J."/>
            <person name="Escobedo L."/>
            <person name="Fernandez S."/>
            <person name="Fernando P.R."/>
            <person name="Flagg N."/>
            <person name="Forbes L.D."/>
            <person name="Fowler R.G."/>
            <person name="Fu Q."/>
            <person name="Gabisi R.A."/>
            <person name="Ganer J."/>
            <person name="Garbino Pronczuk A."/>
            <person name="Garcia R.M."/>
            <person name="Garner T."/>
            <person name="Garrett T.E."/>
            <person name="Gonzalez D.A."/>
            <person name="Hamid H."/>
            <person name="Hawkins E.S."/>
            <person name="Hirani K."/>
            <person name="Hogues M.E."/>
            <person name="Hollins B."/>
            <person name="Hsiao C.-H."/>
            <person name="Jabil R."/>
            <person name="James M.L."/>
            <person name="Jhangiani S.N."/>
            <person name="Johnson B."/>
            <person name="Johnson Q."/>
            <person name="Joshi V."/>
            <person name="Kalu J.B."/>
            <person name="Kam C."/>
            <person name="Kashfia A."/>
            <person name="Keebler J."/>
            <person name="Kisamo H."/>
            <person name="Kovar C.L."/>
            <person name="Lago L.A."/>
            <person name="Lai C.-Y."/>
            <person name="Laidlaw J."/>
            <person name="Lara F."/>
            <person name="Le T.-K."/>
            <person name="Lee S.L."/>
            <person name="Legall F.H."/>
            <person name="Lemon S.J."/>
            <person name="Lewis L.R."/>
            <person name="Li B."/>
            <person name="Liu Y."/>
            <person name="Liu Y.-S."/>
            <person name="Lopez J."/>
            <person name="Lozado R.J."/>
            <person name="Lu J."/>
            <person name="Madu R.C."/>
            <person name="Maheshwari M."/>
            <person name="Maheshwari R."/>
            <person name="Malloy K."/>
            <person name="Martinez E."/>
            <person name="Mathew T."/>
            <person name="Mercado I.C."/>
            <person name="Mercado C."/>
            <person name="Meyer B."/>
            <person name="Montgomery K."/>
            <person name="Morgan M.B."/>
            <person name="Munidasa M."/>
            <person name="Nazareth L.V."/>
            <person name="Nelson J."/>
            <person name="Ng B.M."/>
            <person name="Nguyen N.B."/>
            <person name="Nguyen P.Q."/>
            <person name="Nguyen T."/>
            <person name="Obregon M."/>
            <person name="Okwuonu G.O."/>
            <person name="Onwere C.G."/>
            <person name="Orozco G."/>
            <person name="Parra A."/>
            <person name="Patel S."/>
            <person name="Patil S."/>
            <person name="Perez A."/>
            <person name="Perez Y."/>
            <person name="Pham C."/>
            <person name="Primus E.L."/>
            <person name="Pu L.-L."/>
            <person name="Puazo M."/>
            <person name="Qin X."/>
            <person name="Quiroz J.B."/>
            <person name="Reese J."/>
            <person name="Richards S."/>
            <person name="Rives C.M."/>
            <person name="Robberts R."/>
            <person name="Ruiz S.J."/>
            <person name="Ruiz M.J."/>
            <person name="Santibanez J."/>
            <person name="Schneider B.W."/>
            <person name="Sisson I."/>
            <person name="Smith M."/>
            <person name="Sodergren E."/>
            <person name="Song X.-Z."/>
            <person name="Song B.B."/>
            <person name="Summersgill H."/>
            <person name="Thelus R."/>
            <person name="Thornton R.D."/>
            <person name="Trejos Z.Y."/>
            <person name="Usmani K."/>
            <person name="Vattathil S."/>
            <person name="Villasana D."/>
            <person name="Walker D.L."/>
            <person name="Wang S."/>
            <person name="Wang K."/>
            <person name="White C.S."/>
            <person name="Williams A.C."/>
            <person name="Williamson J."/>
            <person name="Wilson K."/>
            <person name="Woghiren I.O."/>
            <person name="Woodworth J.R."/>
            <person name="Worley K.C."/>
            <person name="Wright R.A."/>
            <person name="Wu W."/>
            <person name="Young L."/>
            <person name="Zhang L."/>
            <person name="Zhang J."/>
            <person name="Zhu Y."/>
            <person name="Muzny D.M."/>
            <person name="Weinstock G."/>
            <person name="Gibbs R.A."/>
        </authorList>
    </citation>
    <scope>NUCLEOTIDE SEQUENCE [LARGE SCALE GENOMIC DNA]</scope>
    <source>
        <strain evidence="2">LSR1</strain>
    </source>
</reference>
<dbReference type="Proteomes" id="UP000007819">
    <property type="component" value="Chromosome A2"/>
</dbReference>
<evidence type="ECO:0000313" key="2">
    <source>
        <dbReference type="Proteomes" id="UP000007819"/>
    </source>
</evidence>
<dbReference type="GeneID" id="100571588"/>
<accession>A0A8R1WA82</accession>
<sequence length="312" mass="35304">MYGPKALNNPPSRVASSWVPASGRVVKARPDRDVGGCASLTGVSQDAAPFSRGTEYSLFIYTNRLEKYHNTSDSGRGGKKSEISTFLMYGVLVYRGENVLVIESKTQDGCRVLLNREDFIKLQYLECSIFESIVRKEVNTAPLITRQFDDFAMYLHEKSAHLKSPPKNLEEMLIFIKNVQDDRTEIIYPNMIGQIQMYATVQLAETVLQQLAHELQNVEMDTPSYSPVSNIFSMHDVSSARDGFNQPKDDILAKALDHIDGPTWTPAEIRNPQACEVNDGPDFFYQVRTPSPFQSTYAQHPTPIRRVQRQLF</sequence>
<name>A0A8R1WA82_ACYPI</name>
<organism evidence="1 2">
    <name type="scientific">Acyrthosiphon pisum</name>
    <name type="common">Pea aphid</name>
    <dbReference type="NCBI Taxonomy" id="7029"/>
    <lineage>
        <taxon>Eukaryota</taxon>
        <taxon>Metazoa</taxon>
        <taxon>Ecdysozoa</taxon>
        <taxon>Arthropoda</taxon>
        <taxon>Hexapoda</taxon>
        <taxon>Insecta</taxon>
        <taxon>Pterygota</taxon>
        <taxon>Neoptera</taxon>
        <taxon>Paraneoptera</taxon>
        <taxon>Hemiptera</taxon>
        <taxon>Sternorrhyncha</taxon>
        <taxon>Aphidomorpha</taxon>
        <taxon>Aphidoidea</taxon>
        <taxon>Aphididae</taxon>
        <taxon>Macrosiphini</taxon>
        <taxon>Acyrthosiphon</taxon>
    </lineage>
</organism>